<dbReference type="InterPro" id="IPR051311">
    <property type="entry name" value="DedA_domain"/>
</dbReference>
<gene>
    <name evidence="9" type="ORF">LX16_5259</name>
</gene>
<feature type="domain" description="VTT" evidence="8">
    <location>
        <begin position="35"/>
        <end position="156"/>
    </location>
</feature>
<dbReference type="Pfam" id="PF09335">
    <property type="entry name" value="VTT_dom"/>
    <property type="match status" value="1"/>
</dbReference>
<name>A0A562ULN8_9ACTN</name>
<dbReference type="EMBL" id="VLLL01000012">
    <property type="protein sequence ID" value="TWJ06522.1"/>
    <property type="molecule type" value="Genomic_DNA"/>
</dbReference>
<dbReference type="OrthoDB" id="162303at2"/>
<dbReference type="InterPro" id="IPR032816">
    <property type="entry name" value="VTT_dom"/>
</dbReference>
<feature type="transmembrane region" description="Helical" evidence="7">
    <location>
        <begin position="137"/>
        <end position="161"/>
    </location>
</feature>
<sequence length="197" mass="20727">METVIASLVTSPWLYLVLVLLILSDVYVPVLPSGTTLVLATVYAVTSGETVVPLLVTAAAASTLGDLLAFRLARSGATRVDRLLARSGRLSGADHRLRAMLRRSGARTVLVARFVPAGRCLVVNTGGREPGIRFGDFARWSATAAVCWAAYTVGIGFLNAVVFHTGWLAGAVSVVCLLALGAWFARTGTAEAVRASR</sequence>
<feature type="transmembrane region" description="Helical" evidence="7">
    <location>
        <begin position="167"/>
        <end position="185"/>
    </location>
</feature>
<keyword evidence="3" id="KW-1003">Cell membrane</keyword>
<comment type="subcellular location">
    <subcellularLocation>
        <location evidence="1">Cell membrane</location>
        <topology evidence="1">Multi-pass membrane protein</topology>
    </subcellularLocation>
</comment>
<evidence type="ECO:0000313" key="9">
    <source>
        <dbReference type="EMBL" id="TWJ06522.1"/>
    </source>
</evidence>
<dbReference type="Proteomes" id="UP000321617">
    <property type="component" value="Unassembled WGS sequence"/>
</dbReference>
<evidence type="ECO:0000256" key="6">
    <source>
        <dbReference type="ARBA" id="ARBA00023136"/>
    </source>
</evidence>
<accession>A0A562ULN8</accession>
<dbReference type="RefSeq" id="WP_147144596.1">
    <property type="nucleotide sequence ID" value="NZ_BAABIJ010000002.1"/>
</dbReference>
<dbReference type="AlphaFoldDB" id="A0A562ULN8"/>
<keyword evidence="10" id="KW-1185">Reference proteome</keyword>
<evidence type="ECO:0000256" key="4">
    <source>
        <dbReference type="ARBA" id="ARBA00022692"/>
    </source>
</evidence>
<feature type="transmembrane region" description="Helical" evidence="7">
    <location>
        <begin position="51"/>
        <end position="73"/>
    </location>
</feature>
<comment type="caution">
    <text evidence="9">The sequence shown here is derived from an EMBL/GenBank/DDBJ whole genome shotgun (WGS) entry which is preliminary data.</text>
</comment>
<proteinExistence type="inferred from homology"/>
<evidence type="ECO:0000256" key="2">
    <source>
        <dbReference type="ARBA" id="ARBA00010792"/>
    </source>
</evidence>
<evidence type="ECO:0000256" key="7">
    <source>
        <dbReference type="SAM" id="Phobius"/>
    </source>
</evidence>
<dbReference type="GO" id="GO:0005886">
    <property type="term" value="C:plasma membrane"/>
    <property type="evidence" value="ECO:0007669"/>
    <property type="project" value="UniProtKB-SubCell"/>
</dbReference>
<keyword evidence="6 7" id="KW-0472">Membrane</keyword>
<keyword evidence="5 7" id="KW-1133">Transmembrane helix</keyword>
<feature type="transmembrane region" description="Helical" evidence="7">
    <location>
        <begin position="12"/>
        <end position="31"/>
    </location>
</feature>
<dbReference type="PANTHER" id="PTHR42709">
    <property type="entry name" value="ALKALINE PHOSPHATASE LIKE PROTEIN"/>
    <property type="match status" value="1"/>
</dbReference>
<evidence type="ECO:0000259" key="8">
    <source>
        <dbReference type="Pfam" id="PF09335"/>
    </source>
</evidence>
<dbReference type="PANTHER" id="PTHR42709:SF6">
    <property type="entry name" value="UNDECAPRENYL PHOSPHATE TRANSPORTER A"/>
    <property type="match status" value="1"/>
</dbReference>
<keyword evidence="4 7" id="KW-0812">Transmembrane</keyword>
<evidence type="ECO:0000256" key="3">
    <source>
        <dbReference type="ARBA" id="ARBA00022475"/>
    </source>
</evidence>
<comment type="similarity">
    <text evidence="2">Belongs to the DedA family.</text>
</comment>
<protein>
    <submittedName>
        <fullName evidence="9">Membrane protein DedA with SNARE-associated domain</fullName>
    </submittedName>
</protein>
<evidence type="ECO:0000256" key="5">
    <source>
        <dbReference type="ARBA" id="ARBA00022989"/>
    </source>
</evidence>
<organism evidence="9 10">
    <name type="scientific">Stackebrandtia albiflava</name>
    <dbReference type="NCBI Taxonomy" id="406432"/>
    <lineage>
        <taxon>Bacteria</taxon>
        <taxon>Bacillati</taxon>
        <taxon>Actinomycetota</taxon>
        <taxon>Actinomycetes</taxon>
        <taxon>Glycomycetales</taxon>
        <taxon>Glycomycetaceae</taxon>
        <taxon>Stackebrandtia</taxon>
    </lineage>
</organism>
<reference evidence="9 10" key="1">
    <citation type="journal article" date="2013" name="Stand. Genomic Sci.">
        <title>Genomic Encyclopedia of Type Strains, Phase I: The one thousand microbial genomes (KMG-I) project.</title>
        <authorList>
            <person name="Kyrpides N.C."/>
            <person name="Woyke T."/>
            <person name="Eisen J.A."/>
            <person name="Garrity G."/>
            <person name="Lilburn T.G."/>
            <person name="Beck B.J."/>
            <person name="Whitman W.B."/>
            <person name="Hugenholtz P."/>
            <person name="Klenk H.P."/>
        </authorList>
    </citation>
    <scope>NUCLEOTIDE SEQUENCE [LARGE SCALE GENOMIC DNA]</scope>
    <source>
        <strain evidence="9 10">DSM 45044</strain>
    </source>
</reference>
<evidence type="ECO:0000313" key="10">
    <source>
        <dbReference type="Proteomes" id="UP000321617"/>
    </source>
</evidence>
<evidence type="ECO:0000256" key="1">
    <source>
        <dbReference type="ARBA" id="ARBA00004651"/>
    </source>
</evidence>